<name>A0A8H6RUE8_9PEZI</name>
<feature type="compositionally biased region" description="Polar residues" evidence="1">
    <location>
        <begin position="1"/>
        <end position="11"/>
    </location>
</feature>
<dbReference type="OrthoDB" id="4159838at2759"/>
<feature type="compositionally biased region" description="Basic and acidic residues" evidence="1">
    <location>
        <begin position="12"/>
        <end position="21"/>
    </location>
</feature>
<protein>
    <submittedName>
        <fullName evidence="2">Uncharacterized protein</fullName>
    </submittedName>
</protein>
<proteinExistence type="predicted"/>
<comment type="caution">
    <text evidence="2">The sequence shown here is derived from an EMBL/GenBank/DDBJ whole genome shotgun (WGS) entry which is preliminary data.</text>
</comment>
<accession>A0A8H6RUE8</accession>
<dbReference type="AlphaFoldDB" id="A0A8H6RUE8"/>
<feature type="region of interest" description="Disordered" evidence="1">
    <location>
        <begin position="1"/>
        <end position="23"/>
    </location>
</feature>
<keyword evidence="3" id="KW-1185">Reference proteome</keyword>
<sequence>MSSQHRYTSSREASRGVHDLQNDDPWTEARCNRLLRSITSRVEALRIIIQPDIKKLCEQSRSYQVSRPKSEHWSAIDPAWLPNSKAKSQQQTYAGRMRSAKRLKAGVEHERRLSKGLTLPSPFVQRLTQGNVDVASGNNYTDMDGETNKAAHDQTAVDGGSERVVCPKRRRSRQLPLKPCSAREGAEAALITAFEHVLHSTKKESMDKRLGARSLRSTCLRQVPAYIAIDEQCRDEEDDDQKSSDVLAVLESTMSSSNGGGWPGLRIVVRAQCVSQICQAVSDNLLSDRITDRLVELCCKSDAMLEAEEISQSCLSRLPQWNSARVWKLCDGPLPATTTERLLSQYAQKSPTSLAEMIRVPEVLRLVLASTLSTDDVSPGRTNLLPQWTAIDLRAIDQQELTAAQSKALSKGILEIYSKLCAMTLASFMVSEGSGLQVLHSLAHEAALEADKPYSDLLHHPVAHACLMLEALSLATPSDLTPFTESIRTVKDHKSDRHLRDASGMFTAALAADLAALGDQTRQPLISLLIDRIHESLKNEAMPALLFQSMQDLASRALQVLSPRLDQYEAGDYIDKVAKIMECTRVEEAASIKTPHPKGKQRKVRWEDDIAEWISRTPFTPAVATSDLSDDKENGEPSEDPQSKSEGLVLRSPDILALTPMPVASKPPRELSRRSKRERPALVQIDGYAHPQVLVPVYRQSKKRRVSTRIATKHTMEDSEDELCLS</sequence>
<reference evidence="2" key="1">
    <citation type="submission" date="2020-04" db="EMBL/GenBank/DDBJ databases">
        <title>Draft genome resource of the tomato pathogen Pseudocercospora fuligena.</title>
        <authorList>
            <person name="Zaccaron A."/>
        </authorList>
    </citation>
    <scope>NUCLEOTIDE SEQUENCE</scope>
    <source>
        <strain evidence="2">PF001</strain>
    </source>
</reference>
<evidence type="ECO:0000256" key="1">
    <source>
        <dbReference type="SAM" id="MobiDB-lite"/>
    </source>
</evidence>
<feature type="region of interest" description="Disordered" evidence="1">
    <location>
        <begin position="622"/>
        <end position="684"/>
    </location>
</feature>
<gene>
    <name evidence="2" type="ORF">HII31_01518</name>
</gene>
<evidence type="ECO:0000313" key="2">
    <source>
        <dbReference type="EMBL" id="KAF7197093.1"/>
    </source>
</evidence>
<dbReference type="EMBL" id="JABCIY010000019">
    <property type="protein sequence ID" value="KAF7197093.1"/>
    <property type="molecule type" value="Genomic_DNA"/>
</dbReference>
<dbReference type="Proteomes" id="UP000660729">
    <property type="component" value="Unassembled WGS sequence"/>
</dbReference>
<evidence type="ECO:0000313" key="3">
    <source>
        <dbReference type="Proteomes" id="UP000660729"/>
    </source>
</evidence>
<organism evidence="2 3">
    <name type="scientific">Pseudocercospora fuligena</name>
    <dbReference type="NCBI Taxonomy" id="685502"/>
    <lineage>
        <taxon>Eukaryota</taxon>
        <taxon>Fungi</taxon>
        <taxon>Dikarya</taxon>
        <taxon>Ascomycota</taxon>
        <taxon>Pezizomycotina</taxon>
        <taxon>Dothideomycetes</taxon>
        <taxon>Dothideomycetidae</taxon>
        <taxon>Mycosphaerellales</taxon>
        <taxon>Mycosphaerellaceae</taxon>
        <taxon>Pseudocercospora</taxon>
    </lineage>
</organism>